<dbReference type="GO" id="GO:0006955">
    <property type="term" value="P:immune response"/>
    <property type="evidence" value="ECO:0007669"/>
    <property type="project" value="InterPro"/>
</dbReference>
<keyword evidence="3 10" id="KW-0145">Chemotaxis</keyword>
<evidence type="ECO:0000256" key="5">
    <source>
        <dbReference type="ARBA" id="ARBA00022525"/>
    </source>
</evidence>
<dbReference type="PANTHER" id="PTHR12015:SF188">
    <property type="entry name" value="C-X-C MOTIF CHEMOKINE 10"/>
    <property type="match status" value="1"/>
</dbReference>
<dbReference type="InterPro" id="IPR018048">
    <property type="entry name" value="Chemokine_CXC_CS"/>
</dbReference>
<evidence type="ECO:0000256" key="4">
    <source>
        <dbReference type="ARBA" id="ARBA00022514"/>
    </source>
</evidence>
<protein>
    <recommendedName>
        <fullName evidence="10">C-X-C motif chemokine</fullName>
    </recommendedName>
</protein>
<dbReference type="InterPro" id="IPR039809">
    <property type="entry name" value="Chemokine_b/g/d"/>
</dbReference>
<keyword evidence="6 10" id="KW-0732">Signal</keyword>
<dbReference type="Pfam" id="PF00048">
    <property type="entry name" value="IL8"/>
    <property type="match status" value="1"/>
</dbReference>
<sequence length="265" mass="29034">MNHIILIFCLIFLTLSGIQGIPLSRIVRCTCIESSQSVNPRFLEKLEIIPASQSCPHVEIIATMKKNREKRCLNPESKAIQNLLKAVRKENPSHGNRPSLQASSSQAWPRHATPGPERRSSLQPPFQVKASPPPADLVPAFQSSPRPAPPPLGAPRPCVPLSSPATRTPRVRRLWYGCCGGTEEKPPEPKGYLSVLRLSPVRVSSGSSTLSGDTQKGRALALCSKLCTEKVLETCWLRAQLRMRSEYTAPEAAGLCFEALEELGQ</sequence>
<dbReference type="STRING" id="885580.ENSFDAP00000014889"/>
<feature type="compositionally biased region" description="Polar residues" evidence="11">
    <location>
        <begin position="93"/>
        <end position="107"/>
    </location>
</feature>
<evidence type="ECO:0000256" key="2">
    <source>
        <dbReference type="ARBA" id="ARBA00010665"/>
    </source>
</evidence>
<evidence type="ECO:0000313" key="13">
    <source>
        <dbReference type="EMBL" id="KFO35064.1"/>
    </source>
</evidence>
<dbReference type="PRINTS" id="PR00436">
    <property type="entry name" value="INTERLEUKIN8"/>
</dbReference>
<name>A0A091DSD8_FUKDA</name>
<dbReference type="Gene3D" id="2.40.50.40">
    <property type="match status" value="1"/>
</dbReference>
<evidence type="ECO:0000256" key="9">
    <source>
        <dbReference type="ARBA" id="ARBA00023198"/>
    </source>
</evidence>
<dbReference type="InterPro" id="IPR001089">
    <property type="entry name" value="Chemokine_CXC"/>
</dbReference>
<dbReference type="InterPro" id="IPR001811">
    <property type="entry name" value="Chemokine_IL8-like_dom"/>
</dbReference>
<feature type="signal peptide" evidence="10">
    <location>
        <begin position="1"/>
        <end position="20"/>
    </location>
</feature>
<dbReference type="PANTHER" id="PTHR12015">
    <property type="entry name" value="SMALL INDUCIBLE CYTOKINE A"/>
    <property type="match status" value="1"/>
</dbReference>
<evidence type="ECO:0000256" key="11">
    <source>
        <dbReference type="SAM" id="MobiDB-lite"/>
    </source>
</evidence>
<comment type="similarity">
    <text evidence="2 10">Belongs to the intercrine alpha (chemokine CxC) family.</text>
</comment>
<dbReference type="AlphaFoldDB" id="A0A091DSD8"/>
<dbReference type="GO" id="GO:0006954">
    <property type="term" value="P:inflammatory response"/>
    <property type="evidence" value="ECO:0007669"/>
    <property type="project" value="UniProtKB-KW"/>
</dbReference>
<dbReference type="CDD" id="cd00273">
    <property type="entry name" value="Chemokine_CXC"/>
    <property type="match status" value="1"/>
</dbReference>
<evidence type="ECO:0000313" key="14">
    <source>
        <dbReference type="Proteomes" id="UP000028990"/>
    </source>
</evidence>
<dbReference type="Proteomes" id="UP000028990">
    <property type="component" value="Unassembled WGS sequence"/>
</dbReference>
<dbReference type="InterPro" id="IPR033899">
    <property type="entry name" value="CXC_Chemokine_domain"/>
</dbReference>
<evidence type="ECO:0000256" key="1">
    <source>
        <dbReference type="ARBA" id="ARBA00004613"/>
    </source>
</evidence>
<feature type="domain" description="Chemokine interleukin-8-like" evidence="12">
    <location>
        <begin position="26"/>
        <end position="87"/>
    </location>
</feature>
<feature type="chain" id="PRO_5005107070" description="C-X-C motif chemokine" evidence="10">
    <location>
        <begin position="21"/>
        <end position="265"/>
    </location>
</feature>
<keyword evidence="8" id="KW-1015">Disulfide bond</keyword>
<feature type="compositionally biased region" description="Pro residues" evidence="11">
    <location>
        <begin position="146"/>
        <end position="158"/>
    </location>
</feature>
<evidence type="ECO:0000259" key="12">
    <source>
        <dbReference type="SMART" id="SM00199"/>
    </source>
</evidence>
<dbReference type="SUPFAM" id="SSF54117">
    <property type="entry name" value="Interleukin 8-like chemokines"/>
    <property type="match status" value="1"/>
</dbReference>
<reference evidence="13 14" key="1">
    <citation type="submission" date="2013-11" db="EMBL/GenBank/DDBJ databases">
        <title>The Damaraland mole rat (Fukomys damarensis) genome and evolution of African mole rats.</title>
        <authorList>
            <person name="Gladyshev V.N."/>
            <person name="Fang X."/>
        </authorList>
    </citation>
    <scope>NUCLEOTIDE SEQUENCE [LARGE SCALE GENOMIC DNA]</scope>
    <source>
        <tissue evidence="13">Liver</tissue>
    </source>
</reference>
<organism evidence="13 14">
    <name type="scientific">Fukomys damarensis</name>
    <name type="common">Damaraland mole rat</name>
    <name type="synonym">Cryptomys damarensis</name>
    <dbReference type="NCBI Taxonomy" id="885580"/>
    <lineage>
        <taxon>Eukaryota</taxon>
        <taxon>Metazoa</taxon>
        <taxon>Chordata</taxon>
        <taxon>Craniata</taxon>
        <taxon>Vertebrata</taxon>
        <taxon>Euteleostomi</taxon>
        <taxon>Mammalia</taxon>
        <taxon>Eutheria</taxon>
        <taxon>Euarchontoglires</taxon>
        <taxon>Glires</taxon>
        <taxon>Rodentia</taxon>
        <taxon>Hystricomorpha</taxon>
        <taxon>Bathyergidae</taxon>
        <taxon>Fukomys</taxon>
    </lineage>
</organism>
<keyword evidence="7" id="KW-0164">Citrullination</keyword>
<dbReference type="GO" id="GO:0008009">
    <property type="term" value="F:chemokine activity"/>
    <property type="evidence" value="ECO:0007669"/>
    <property type="project" value="InterPro"/>
</dbReference>
<dbReference type="FunFam" id="2.40.50.40:FF:000004">
    <property type="entry name" value="C-X-C motif chemokine"/>
    <property type="match status" value="1"/>
</dbReference>
<dbReference type="SMART" id="SM00199">
    <property type="entry name" value="SCY"/>
    <property type="match status" value="1"/>
</dbReference>
<dbReference type="PROSITE" id="PS00471">
    <property type="entry name" value="SMALL_CYTOKINES_CXC"/>
    <property type="match status" value="1"/>
</dbReference>
<dbReference type="PRINTS" id="PR00437">
    <property type="entry name" value="SMALLCYTKCXC"/>
</dbReference>
<evidence type="ECO:0000256" key="8">
    <source>
        <dbReference type="ARBA" id="ARBA00023157"/>
    </source>
</evidence>
<keyword evidence="14" id="KW-1185">Reference proteome</keyword>
<dbReference type="eggNOG" id="ENOG502S7MM">
    <property type="taxonomic scope" value="Eukaryota"/>
</dbReference>
<feature type="region of interest" description="Disordered" evidence="11">
    <location>
        <begin position="89"/>
        <end position="164"/>
    </location>
</feature>
<accession>A0A091DSD8</accession>
<keyword evidence="4 10" id="KW-0202">Cytokine</keyword>
<evidence type="ECO:0000256" key="3">
    <source>
        <dbReference type="ARBA" id="ARBA00022500"/>
    </source>
</evidence>
<dbReference type="EMBL" id="KN121891">
    <property type="protein sequence ID" value="KFO35064.1"/>
    <property type="molecule type" value="Genomic_DNA"/>
</dbReference>
<comment type="subcellular location">
    <subcellularLocation>
        <location evidence="1 10">Secreted</location>
    </subcellularLocation>
</comment>
<evidence type="ECO:0000256" key="6">
    <source>
        <dbReference type="ARBA" id="ARBA00022729"/>
    </source>
</evidence>
<dbReference type="GO" id="GO:0005615">
    <property type="term" value="C:extracellular space"/>
    <property type="evidence" value="ECO:0007669"/>
    <property type="project" value="UniProtKB-UniRule"/>
</dbReference>
<keyword evidence="5 10" id="KW-0964">Secreted</keyword>
<keyword evidence="9" id="KW-0395">Inflammatory response</keyword>
<evidence type="ECO:0000256" key="10">
    <source>
        <dbReference type="RuleBase" id="RU361149"/>
    </source>
</evidence>
<dbReference type="InterPro" id="IPR036048">
    <property type="entry name" value="Interleukin_8-like_sf"/>
</dbReference>
<proteinExistence type="inferred from homology"/>
<gene>
    <name evidence="13" type="ORF">H920_03518</name>
</gene>
<evidence type="ECO:0000256" key="7">
    <source>
        <dbReference type="ARBA" id="ARBA00022934"/>
    </source>
</evidence>